<name>A0ACA9K2R0_9GLOM</name>
<keyword evidence="2" id="KW-1185">Reference proteome</keyword>
<reference evidence="1" key="1">
    <citation type="submission" date="2021-06" db="EMBL/GenBank/DDBJ databases">
        <authorList>
            <person name="Kallberg Y."/>
            <person name="Tangrot J."/>
            <person name="Rosling A."/>
        </authorList>
    </citation>
    <scope>NUCLEOTIDE SEQUENCE</scope>
    <source>
        <strain evidence="1">28 12/20/2015</strain>
    </source>
</reference>
<dbReference type="EMBL" id="CAJVPW010000274">
    <property type="protein sequence ID" value="CAG8448590.1"/>
    <property type="molecule type" value="Genomic_DNA"/>
</dbReference>
<evidence type="ECO:0000313" key="2">
    <source>
        <dbReference type="Proteomes" id="UP000789366"/>
    </source>
</evidence>
<evidence type="ECO:0000313" key="1">
    <source>
        <dbReference type="EMBL" id="CAG8448590.1"/>
    </source>
</evidence>
<accession>A0ACA9K2R0</accession>
<protein>
    <submittedName>
        <fullName evidence="1">10373_t:CDS:1</fullName>
    </submittedName>
</protein>
<organism evidence="1 2">
    <name type="scientific">Cetraspora pellucida</name>
    <dbReference type="NCBI Taxonomy" id="1433469"/>
    <lineage>
        <taxon>Eukaryota</taxon>
        <taxon>Fungi</taxon>
        <taxon>Fungi incertae sedis</taxon>
        <taxon>Mucoromycota</taxon>
        <taxon>Glomeromycotina</taxon>
        <taxon>Glomeromycetes</taxon>
        <taxon>Diversisporales</taxon>
        <taxon>Gigasporaceae</taxon>
        <taxon>Cetraspora</taxon>
    </lineage>
</organism>
<proteinExistence type="predicted"/>
<dbReference type="Proteomes" id="UP000789366">
    <property type="component" value="Unassembled WGS sequence"/>
</dbReference>
<gene>
    <name evidence="1" type="ORF">SPELUC_LOCUS661</name>
</gene>
<sequence>MGIYFSHIFTIEEFVNQHSTEFFGFNIIMFVISFMHPFCGVACARVFNATFSDSRPGRNYRAFSTSYRTCKIKECDKPCFIEPSGTSHPYCSRTCARKDLTRNDTKNDTQSYTGNNLTWNNKKETQGYTGLEKELLGIGNYH</sequence>
<comment type="caution">
    <text evidence="1">The sequence shown here is derived from an EMBL/GenBank/DDBJ whole genome shotgun (WGS) entry which is preliminary data.</text>
</comment>